<comment type="function">
    <text evidence="9">Catalyzes the ATP-dependent amidation of the two carboxylate groups at positions a and c of cobyrinate, using either L-glutamine or ammonia as the nitrogen source.</text>
</comment>
<feature type="site" description="Increases nucleophilicity of active site Cys" evidence="9">
    <location>
        <position position="457"/>
    </location>
</feature>
<dbReference type="Gene3D" id="3.40.50.300">
    <property type="entry name" value="P-loop containing nucleotide triphosphate hydrolases"/>
    <property type="match status" value="1"/>
</dbReference>
<evidence type="ECO:0000259" key="11">
    <source>
        <dbReference type="Pfam" id="PF07685"/>
    </source>
</evidence>
<dbReference type="Pfam" id="PF01656">
    <property type="entry name" value="CbiA"/>
    <property type="match status" value="1"/>
</dbReference>
<dbReference type="UniPathway" id="UPA00148">
    <property type="reaction ID" value="UER00231"/>
</dbReference>
<dbReference type="Gene3D" id="3.40.50.880">
    <property type="match status" value="1"/>
</dbReference>
<evidence type="ECO:0000256" key="6">
    <source>
        <dbReference type="ARBA" id="ARBA00022840"/>
    </source>
</evidence>
<evidence type="ECO:0000256" key="9">
    <source>
        <dbReference type="HAMAP-Rule" id="MF_00027"/>
    </source>
</evidence>
<dbReference type="AlphaFoldDB" id="A0A450YXZ3"/>
<dbReference type="HAMAP" id="MF_00027">
    <property type="entry name" value="CobB_CbiA"/>
    <property type="match status" value="1"/>
</dbReference>
<dbReference type="EMBL" id="CAADFR010000100">
    <property type="protein sequence ID" value="VFK41705.1"/>
    <property type="molecule type" value="Genomic_DNA"/>
</dbReference>
<protein>
    <recommendedName>
        <fullName evidence="9">Cobyrinate a,c-diamide synthase</fullName>
        <ecNumber evidence="9">6.3.5.11</ecNumber>
    </recommendedName>
    <alternativeName>
        <fullName evidence="9">Cobyrinic acid a,c-diamide synthetase</fullName>
    </alternativeName>
</protein>
<evidence type="ECO:0000256" key="5">
    <source>
        <dbReference type="ARBA" id="ARBA00022741"/>
    </source>
</evidence>
<comment type="catalytic activity">
    <reaction evidence="9">
        <text>cob(II)yrinate + 2 L-glutamine + 2 ATP + 2 H2O = cob(II)yrinate a,c diamide + 2 L-glutamate + 2 ADP + 2 phosphate + 2 H(+)</text>
        <dbReference type="Rhea" id="RHEA:26289"/>
        <dbReference type="ChEBI" id="CHEBI:15377"/>
        <dbReference type="ChEBI" id="CHEBI:15378"/>
        <dbReference type="ChEBI" id="CHEBI:29985"/>
        <dbReference type="ChEBI" id="CHEBI:30616"/>
        <dbReference type="ChEBI" id="CHEBI:43474"/>
        <dbReference type="ChEBI" id="CHEBI:58359"/>
        <dbReference type="ChEBI" id="CHEBI:58537"/>
        <dbReference type="ChEBI" id="CHEBI:58894"/>
        <dbReference type="ChEBI" id="CHEBI:456216"/>
        <dbReference type="EC" id="6.3.5.11"/>
    </reaction>
</comment>
<organism evidence="13">
    <name type="scientific">Candidatus Kentrum sp. SD</name>
    <dbReference type="NCBI Taxonomy" id="2126332"/>
    <lineage>
        <taxon>Bacteria</taxon>
        <taxon>Pseudomonadati</taxon>
        <taxon>Pseudomonadota</taxon>
        <taxon>Gammaproteobacteria</taxon>
        <taxon>Candidatus Kentrum</taxon>
    </lineage>
</organism>
<dbReference type="EMBL" id="CAADFU010000071">
    <property type="protein sequence ID" value="VFK46319.1"/>
    <property type="molecule type" value="Genomic_DNA"/>
</dbReference>
<dbReference type="CDD" id="cd03130">
    <property type="entry name" value="GATase1_CobB"/>
    <property type="match status" value="1"/>
</dbReference>
<keyword evidence="3 9" id="KW-0169">Cobalamin biosynthesis</keyword>
<comment type="similarity">
    <text evidence="9">Belongs to the CobB/CbiA family.</text>
</comment>
<dbReference type="InterPro" id="IPR004484">
    <property type="entry name" value="CbiA/CobB_synth"/>
</dbReference>
<evidence type="ECO:0000313" key="12">
    <source>
        <dbReference type="EMBL" id="VFK41705.1"/>
    </source>
</evidence>
<evidence type="ECO:0000256" key="7">
    <source>
        <dbReference type="ARBA" id="ARBA00022842"/>
    </source>
</evidence>
<dbReference type="GO" id="GO:0005524">
    <property type="term" value="F:ATP binding"/>
    <property type="evidence" value="ECO:0007669"/>
    <property type="project" value="UniProtKB-UniRule"/>
</dbReference>
<dbReference type="PROSITE" id="PS51274">
    <property type="entry name" value="GATASE_COBBQ"/>
    <property type="match status" value="1"/>
</dbReference>
<dbReference type="InterPro" id="IPR027417">
    <property type="entry name" value="P-loop_NTPase"/>
</dbReference>
<comment type="domain">
    <text evidence="9">Comprises of two domains. The C-terminal domain contains the binding site for glutamine and catalyzes the hydrolysis of this substrate to glutamate and ammonia. The N-terminal domain is anticipated to bind ATP and cobyrinate and catalyzes the ultimate synthesis of the diamide product. The ammonia produced via the glutaminase domain is probably translocated to the adjacent domain via a molecular tunnel, where it reacts with an activated intermediate.</text>
</comment>
<keyword evidence="8 9" id="KW-0315">Glutamine amidotransferase</keyword>
<comment type="pathway">
    <text evidence="9">Cofactor biosynthesis; adenosylcobalamin biosynthesis; cob(II)yrinate a,c-diamide from sirohydrochlorin (anaerobic route): step 10/10.</text>
</comment>
<evidence type="ECO:0000256" key="4">
    <source>
        <dbReference type="ARBA" id="ARBA00022598"/>
    </source>
</evidence>
<dbReference type="InterPro" id="IPR029062">
    <property type="entry name" value="Class_I_gatase-like"/>
</dbReference>
<name>A0A450YXZ3_9GAMM</name>
<evidence type="ECO:0000256" key="3">
    <source>
        <dbReference type="ARBA" id="ARBA00022573"/>
    </source>
</evidence>
<evidence type="ECO:0000256" key="1">
    <source>
        <dbReference type="ARBA" id="ARBA00001946"/>
    </source>
</evidence>
<dbReference type="CDD" id="cd05388">
    <property type="entry name" value="CobB_N"/>
    <property type="match status" value="1"/>
</dbReference>
<feature type="active site" description="Nucleophile" evidence="9">
    <location>
        <position position="348"/>
    </location>
</feature>
<dbReference type="PANTHER" id="PTHR43873:SF1">
    <property type="entry name" value="COBYRINATE A,C-DIAMIDE SYNTHASE"/>
    <property type="match status" value="1"/>
</dbReference>
<dbReference type="Pfam" id="PF07685">
    <property type="entry name" value="GATase_3"/>
    <property type="match status" value="1"/>
</dbReference>
<proteinExistence type="inferred from homology"/>
<dbReference type="GO" id="GO:0009236">
    <property type="term" value="P:cobalamin biosynthetic process"/>
    <property type="evidence" value="ECO:0007669"/>
    <property type="project" value="UniProtKB-UniRule"/>
</dbReference>
<comment type="similarity">
    <text evidence="2">Belongs to the CobB/CobQ family. CobQ subfamily.</text>
</comment>
<comment type="cofactor">
    <cofactor evidence="1 9">
        <name>Mg(2+)</name>
        <dbReference type="ChEBI" id="CHEBI:18420"/>
    </cofactor>
</comment>
<dbReference type="InterPro" id="IPR011698">
    <property type="entry name" value="GATase_3"/>
</dbReference>
<dbReference type="GO" id="GO:0042242">
    <property type="term" value="F:cobyrinic acid a,c-diamide synthase activity"/>
    <property type="evidence" value="ECO:0007669"/>
    <property type="project" value="UniProtKB-UniRule"/>
</dbReference>
<keyword evidence="7 9" id="KW-0460">Magnesium</keyword>
<dbReference type="EC" id="6.3.5.11" evidence="9"/>
<feature type="domain" description="CobB/CobQ-like glutamine amidotransferase" evidence="11">
    <location>
        <begin position="266"/>
        <end position="458"/>
    </location>
</feature>
<dbReference type="NCBIfam" id="TIGR00379">
    <property type="entry name" value="cobB"/>
    <property type="match status" value="1"/>
</dbReference>
<gene>
    <name evidence="9" type="primary">cbiA</name>
    <name evidence="13" type="ORF">BECKSD772E_GA0070983_10711</name>
    <name evidence="12" type="ORF">BECKSD772F_GA0070984_11001</name>
</gene>
<dbReference type="InterPro" id="IPR002586">
    <property type="entry name" value="CobQ/CobB/MinD/ParA_Nub-bd_dom"/>
</dbReference>
<dbReference type="SUPFAM" id="SSF52317">
    <property type="entry name" value="Class I glutamine amidotransferase-like"/>
    <property type="match status" value="1"/>
</dbReference>
<dbReference type="NCBIfam" id="NF002204">
    <property type="entry name" value="PRK01077.1"/>
    <property type="match status" value="1"/>
</dbReference>
<keyword evidence="5 9" id="KW-0547">Nucleotide-binding</keyword>
<evidence type="ECO:0000256" key="8">
    <source>
        <dbReference type="ARBA" id="ARBA00022962"/>
    </source>
</evidence>
<evidence type="ECO:0000256" key="2">
    <source>
        <dbReference type="ARBA" id="ARBA00006205"/>
    </source>
</evidence>
<keyword evidence="4 9" id="KW-0436">Ligase</keyword>
<dbReference type="PANTHER" id="PTHR43873">
    <property type="entry name" value="COBYRINATE A,C-DIAMIDE SYNTHASE"/>
    <property type="match status" value="1"/>
</dbReference>
<feature type="domain" description="CobQ/CobB/MinD/ParA nucleotide binding" evidence="10">
    <location>
        <begin position="17"/>
        <end position="193"/>
    </location>
</feature>
<accession>A0A450YXZ3</accession>
<keyword evidence="6 9" id="KW-0067">ATP-binding</keyword>
<reference evidence="13" key="1">
    <citation type="submission" date="2019-02" db="EMBL/GenBank/DDBJ databases">
        <authorList>
            <person name="Gruber-Vodicka R. H."/>
            <person name="Seah K. B. B."/>
        </authorList>
    </citation>
    <scope>NUCLEOTIDE SEQUENCE</scope>
    <source>
        <strain evidence="13">BECK_S1320</strain>
        <strain evidence="12">BECK_S1321</strain>
    </source>
</reference>
<evidence type="ECO:0000313" key="13">
    <source>
        <dbReference type="EMBL" id="VFK46319.1"/>
    </source>
</evidence>
<evidence type="ECO:0000259" key="10">
    <source>
        <dbReference type="Pfam" id="PF01656"/>
    </source>
</evidence>
<comment type="miscellaneous">
    <text evidence="9">The a and c carboxylates of cobyrinate are activated for nucleophilic attack via formation of a phosphorylated intermediate by ATP. CbiA catalyzes first the amidation of the c-carboxylate, and then that of the a-carboxylate.</text>
</comment>
<sequence length="485" mass="52749">MNMPLPRLYLSAAHKSSGKTTITVGLCAALRAKSLVVQAFKKGPDYIDPIWLGMASGRDCYNLDFHTMGHAEIQEVFLRESTHGDINLIEGNKGLYDGVDIKGSNSNAALAQLLRTPVVLIIDTRGITRGVVPLLLGYQAFEPKVEIAGVLLNYVGGSRHEGKLRAAIEHYTDLPLLGAIPHDTGIEVPERHLGLVPGNEFGRSAAFIDRAAEIMEANVALDRLLEIAGAAPPLAPASPLFDPMGVGDSLSDANSNSDFAGKAPIRIGIPRDSAFGFYYPGDLMALRRAGAELVFFDTLSASTLPSVNALFIGGGFPEAHMEALEANTALRRSIRRAIENGMPVYAECGGLMYLTRGISWRGKKCEMVGAIPAETMMHQRPQGRGYVVLRETGKGPWNLSPEGKCAEIEAHEFHHSSIAISEPGEEFEYAYEVLRGHGINGQHDGIVYRNLLASFSHLRDVDGNHWTERFVKYISRSFSGPKPYL</sequence>
<dbReference type="SUPFAM" id="SSF52540">
    <property type="entry name" value="P-loop containing nucleoside triphosphate hydrolases"/>
    <property type="match status" value="1"/>
</dbReference>